<dbReference type="PROSITE" id="PS51257">
    <property type="entry name" value="PROKAR_LIPOPROTEIN"/>
    <property type="match status" value="1"/>
</dbReference>
<evidence type="ECO:0008006" key="3">
    <source>
        <dbReference type="Google" id="ProtNLM"/>
    </source>
</evidence>
<evidence type="ECO:0000313" key="1">
    <source>
        <dbReference type="EMBL" id="EHO67882.1"/>
    </source>
</evidence>
<dbReference type="EMBL" id="AGWK01000045">
    <property type="protein sequence ID" value="EHO67882.1"/>
    <property type="molecule type" value="Genomic_DNA"/>
</dbReference>
<dbReference type="AlphaFoldDB" id="H1Q4A1"/>
<dbReference type="Pfam" id="PF15890">
    <property type="entry name" value="Peptidase_Mx1"/>
    <property type="match status" value="1"/>
</dbReference>
<dbReference type="InterPro" id="IPR030890">
    <property type="entry name" value="LP_HExxH_w_TonB"/>
</dbReference>
<dbReference type="Gene3D" id="3.40.390.70">
    <property type="match status" value="1"/>
</dbReference>
<keyword evidence="2" id="KW-1185">Reference proteome</keyword>
<name>H1Q4A1_9BACT</name>
<organism evidence="1 2">
    <name type="scientific">Prevotella micans F0438</name>
    <dbReference type="NCBI Taxonomy" id="883158"/>
    <lineage>
        <taxon>Bacteria</taxon>
        <taxon>Pseudomonadati</taxon>
        <taxon>Bacteroidota</taxon>
        <taxon>Bacteroidia</taxon>
        <taxon>Bacteroidales</taxon>
        <taxon>Prevotellaceae</taxon>
        <taxon>Prevotella</taxon>
    </lineage>
</organism>
<gene>
    <name evidence="1" type="ORF">HMPREF9140_01739</name>
</gene>
<proteinExistence type="predicted"/>
<sequence length="407" mass="46912">MKLNFKKFFLGVVIITGVVFSSCSKDDSFTPTIFDTRASVDNLDKSSVTFPLDTFLRKQFLEPYNLRFIYRMEDVGSDMTKNLTPAAYDKSVDLAVLTKYLWYDVYDTIADKSFMKKYSPRVIQVAGSKNYNPSKGTEVLGDASSGVKINLYNANNLDVSNIYVMNEYFFKTMHHEFAHILDQTHERPLRFNTLSNSLYDASGWNNIADSVTAGRGFVSSYASSAVYEDWAESMANYITRDSISWNQLLHSAEYEWEQVDCKDAQAYAQLLRNPNGYNKDTIGYFKKNESGENKVYRRRCVRNAAGHVILDANGKVQWLHTSGINGREVILQKVDLVRNYLMLHYKIDLDKLRREVQSRQFVKNPDGTFKLDAYGNLENRLISIDTDGKKIIDKLRQWVYQYKALQQ</sequence>
<accession>H1Q4A1</accession>
<dbReference type="PATRIC" id="fig|883158.3.peg.1738"/>
<dbReference type="eggNOG" id="ENOG502ZA2M">
    <property type="taxonomic scope" value="Bacteria"/>
</dbReference>
<dbReference type="HOGENOM" id="CLU_606701_0_0_10"/>
<dbReference type="RefSeq" id="WP_006953270.1">
    <property type="nucleotide sequence ID" value="NZ_JH594523.1"/>
</dbReference>
<reference evidence="1 2" key="1">
    <citation type="submission" date="2011-12" db="EMBL/GenBank/DDBJ databases">
        <title>The Genome Sequence of Prevotella micans F0438.</title>
        <authorList>
            <consortium name="The Broad Institute Genome Sequencing Platform"/>
            <person name="Earl A."/>
            <person name="Ward D."/>
            <person name="Feldgarden M."/>
            <person name="Gevers D."/>
            <person name="Izard J."/>
            <person name="Baranova O.V."/>
            <person name="Blanton J.M."/>
            <person name="Wade W.G."/>
            <person name="Dewhirst F.E."/>
            <person name="Young S.K."/>
            <person name="Zeng Q."/>
            <person name="Gargeya S."/>
            <person name="Fitzgerald M."/>
            <person name="Haas B."/>
            <person name="Abouelleil A."/>
            <person name="Alvarado L."/>
            <person name="Arachchi H.M."/>
            <person name="Berlin A."/>
            <person name="Chapman S.B."/>
            <person name="Gearin G."/>
            <person name="Goldberg J."/>
            <person name="Griggs A."/>
            <person name="Gujja S."/>
            <person name="Hansen M."/>
            <person name="Heiman D."/>
            <person name="Howarth C."/>
            <person name="Larimer J."/>
            <person name="Lui A."/>
            <person name="MacDonald P.J.P."/>
            <person name="McCowen C."/>
            <person name="Montmayeur A."/>
            <person name="Murphy C."/>
            <person name="Neiman D."/>
            <person name="Pearson M."/>
            <person name="Priest M."/>
            <person name="Roberts A."/>
            <person name="Saif S."/>
            <person name="Shea T."/>
            <person name="Sisk P."/>
            <person name="Stolte C."/>
            <person name="Sykes S."/>
            <person name="Wortman J."/>
            <person name="Nusbaum C."/>
            <person name="Birren B."/>
        </authorList>
    </citation>
    <scope>NUCLEOTIDE SEQUENCE [LARGE SCALE GENOMIC DNA]</scope>
    <source>
        <strain evidence="1 2">F0438</strain>
    </source>
</reference>
<dbReference type="SUPFAM" id="SSF55486">
    <property type="entry name" value="Metalloproteases ('zincins'), catalytic domain"/>
    <property type="match status" value="1"/>
</dbReference>
<dbReference type="Proteomes" id="UP000016023">
    <property type="component" value="Unassembled WGS sequence"/>
</dbReference>
<protein>
    <recommendedName>
        <fullName evidence="3">Substrate import-associated zinc metallohydrolase lipoprotein</fullName>
    </recommendedName>
</protein>
<dbReference type="NCBIfam" id="TIGR04549">
    <property type="entry name" value="LP_HExxH_w_tonB"/>
    <property type="match status" value="1"/>
</dbReference>
<dbReference type="STRING" id="883158.HMPREF9140_01739"/>
<evidence type="ECO:0000313" key="2">
    <source>
        <dbReference type="Proteomes" id="UP000016023"/>
    </source>
</evidence>
<comment type="caution">
    <text evidence="1">The sequence shown here is derived from an EMBL/GenBank/DDBJ whole genome shotgun (WGS) entry which is preliminary data.</text>
</comment>